<sequence length="52" mass="6292">MKPVFADTGFWIALLHPKDRWHKTAIIVYQEIQKQQRKVVTSEMILIIFYPY</sequence>
<evidence type="ECO:0008006" key="3">
    <source>
        <dbReference type="Google" id="ProtNLM"/>
    </source>
</evidence>
<dbReference type="Gene3D" id="3.40.50.1010">
    <property type="entry name" value="5'-nuclease"/>
    <property type="match status" value="1"/>
</dbReference>
<proteinExistence type="predicted"/>
<dbReference type="EMBL" id="JAIHOM010000104">
    <property type="protein sequence ID" value="MCW6038031.1"/>
    <property type="molecule type" value="Genomic_DNA"/>
</dbReference>
<comment type="caution">
    <text evidence="1">The sequence shown here is derived from an EMBL/GenBank/DDBJ whole genome shotgun (WGS) entry which is preliminary data.</text>
</comment>
<accession>A0ABT3L941</accession>
<evidence type="ECO:0000313" key="1">
    <source>
        <dbReference type="EMBL" id="MCW6038031.1"/>
    </source>
</evidence>
<dbReference type="SUPFAM" id="SSF88723">
    <property type="entry name" value="PIN domain-like"/>
    <property type="match status" value="1"/>
</dbReference>
<reference evidence="1 2" key="1">
    <citation type="submission" date="2021-08" db="EMBL/GenBank/DDBJ databases">
        <title>Draft genome sequence of Spirulina subsalsa with high tolerance to salinity and hype-accumulation of phycocyanin.</title>
        <authorList>
            <person name="Pei H."/>
            <person name="Jiang L."/>
        </authorList>
    </citation>
    <scope>NUCLEOTIDE SEQUENCE [LARGE SCALE GENOMIC DNA]</scope>
    <source>
        <strain evidence="1 2">FACHB-351</strain>
    </source>
</reference>
<organism evidence="1 2">
    <name type="scientific">Spirulina subsalsa FACHB-351</name>
    <dbReference type="NCBI Taxonomy" id="234711"/>
    <lineage>
        <taxon>Bacteria</taxon>
        <taxon>Bacillati</taxon>
        <taxon>Cyanobacteriota</taxon>
        <taxon>Cyanophyceae</taxon>
        <taxon>Spirulinales</taxon>
        <taxon>Spirulinaceae</taxon>
        <taxon>Spirulina</taxon>
    </lineage>
</organism>
<gene>
    <name evidence="1" type="ORF">K4A83_17385</name>
</gene>
<dbReference type="RefSeq" id="WP_265265923.1">
    <property type="nucleotide sequence ID" value="NZ_JAIHOM010000104.1"/>
</dbReference>
<dbReference type="Proteomes" id="UP001526426">
    <property type="component" value="Unassembled WGS sequence"/>
</dbReference>
<protein>
    <recommendedName>
        <fullName evidence="3">PIN domain-containing protein</fullName>
    </recommendedName>
</protein>
<name>A0ABT3L941_9CYAN</name>
<keyword evidence="2" id="KW-1185">Reference proteome</keyword>
<evidence type="ECO:0000313" key="2">
    <source>
        <dbReference type="Proteomes" id="UP001526426"/>
    </source>
</evidence>
<dbReference type="InterPro" id="IPR029060">
    <property type="entry name" value="PIN-like_dom_sf"/>
</dbReference>